<proteinExistence type="inferred from homology"/>
<comment type="similarity">
    <text evidence="1">Belongs to the type III secretion exporter family.</text>
</comment>
<dbReference type="PRINTS" id="PR00950">
    <property type="entry name" value="TYPE3IMSPROT"/>
</dbReference>
<dbReference type="RefSeq" id="WP_133222994.1">
    <property type="nucleotide sequence ID" value="NZ_NRSG01000362.1"/>
</dbReference>
<evidence type="ECO:0000313" key="5">
    <source>
        <dbReference type="Proteomes" id="UP000697995"/>
    </source>
</evidence>
<organism evidence="4 5">
    <name type="scientific">Paracraurococcus ruber</name>
    <dbReference type="NCBI Taxonomy" id="77675"/>
    <lineage>
        <taxon>Bacteria</taxon>
        <taxon>Pseudomonadati</taxon>
        <taxon>Pseudomonadota</taxon>
        <taxon>Alphaproteobacteria</taxon>
        <taxon>Acetobacterales</taxon>
        <taxon>Roseomonadaceae</taxon>
        <taxon>Paracraurococcus</taxon>
    </lineage>
</organism>
<dbReference type="PANTHER" id="PTHR30531:SF12">
    <property type="entry name" value="FLAGELLAR BIOSYNTHETIC PROTEIN FLHB"/>
    <property type="match status" value="1"/>
</dbReference>
<dbReference type="EMBL" id="NRSG01000362">
    <property type="protein sequence ID" value="MBK1661746.1"/>
    <property type="molecule type" value="Genomic_DNA"/>
</dbReference>
<dbReference type="PANTHER" id="PTHR30531">
    <property type="entry name" value="FLAGELLAR BIOSYNTHETIC PROTEIN FLHB"/>
    <property type="match status" value="1"/>
</dbReference>
<feature type="transmembrane region" description="Helical" evidence="3">
    <location>
        <begin position="78"/>
        <end position="103"/>
    </location>
</feature>
<sequence length="350" mass="37720">MAEGDPKDAEDRTEAPTQRRLDRAREDGQVPLSREAVSFATLLAATLAGFLALPAMGLDWLRALRVLAEAPDPGAEEALLLLRAATLALLPVLGAVAIAAILASLGQTGPLLRAESLQPELSRISPLAGLRRLFGTEALIELLRTVLKLAVVGAALWFSVDLSALQASLQQPPGMLPAAIGRGVLHLMLVTLGAFAVLAALDVLLVRWRHLRQLRMSREELKEEMREAEGDPQVKARQRRLRETRARQRMLAAVPKAAVVVTNPTHYAVALSYDQGQAAAPRLVAKGVDAMAARIRAAAEEHGVPVVANPPLARALWRLEVDTEIPPEHWQAVAEIIAYVWRLQGRAGGG</sequence>
<keyword evidence="3" id="KW-0812">Transmembrane</keyword>
<dbReference type="Pfam" id="PF01312">
    <property type="entry name" value="Bac_export_2"/>
    <property type="match status" value="1"/>
</dbReference>
<reference evidence="4 5" key="1">
    <citation type="journal article" date="2020" name="Microorganisms">
        <title>Osmotic Adaptation and Compatible Solute Biosynthesis of Phototrophic Bacteria as Revealed from Genome Analyses.</title>
        <authorList>
            <person name="Imhoff J.F."/>
            <person name="Rahn T."/>
            <person name="Kunzel S."/>
            <person name="Keller A."/>
            <person name="Neulinger S.C."/>
        </authorList>
    </citation>
    <scope>NUCLEOTIDE SEQUENCE [LARGE SCALE GENOMIC DNA]</scope>
    <source>
        <strain evidence="4 5">DSM 15382</strain>
    </source>
</reference>
<keyword evidence="5" id="KW-1185">Reference proteome</keyword>
<evidence type="ECO:0000256" key="3">
    <source>
        <dbReference type="SAM" id="Phobius"/>
    </source>
</evidence>
<dbReference type="InterPro" id="IPR029025">
    <property type="entry name" value="T3SS_substrate_exporter_C"/>
</dbReference>
<dbReference type="InterPro" id="IPR006135">
    <property type="entry name" value="T3SS_substrate_exporter"/>
</dbReference>
<keyword evidence="3" id="KW-0472">Membrane</keyword>
<keyword evidence="3" id="KW-1133">Transmembrane helix</keyword>
<feature type="transmembrane region" description="Helical" evidence="3">
    <location>
        <begin position="36"/>
        <end position="58"/>
    </location>
</feature>
<protein>
    <recommendedName>
        <fullName evidence="6">Flagellar biosynthetic protein FlhB</fullName>
    </recommendedName>
</protein>
<dbReference type="Proteomes" id="UP000697995">
    <property type="component" value="Unassembled WGS sequence"/>
</dbReference>
<dbReference type="Gene3D" id="3.40.1690.10">
    <property type="entry name" value="secretion proteins EscU"/>
    <property type="match status" value="1"/>
</dbReference>
<evidence type="ECO:0000313" key="4">
    <source>
        <dbReference type="EMBL" id="MBK1661746.1"/>
    </source>
</evidence>
<comment type="caution">
    <text evidence="4">The sequence shown here is derived from an EMBL/GenBank/DDBJ whole genome shotgun (WGS) entry which is preliminary data.</text>
</comment>
<evidence type="ECO:0000256" key="2">
    <source>
        <dbReference type="SAM" id="MobiDB-lite"/>
    </source>
</evidence>
<feature type="region of interest" description="Disordered" evidence="2">
    <location>
        <begin position="1"/>
        <end position="28"/>
    </location>
</feature>
<evidence type="ECO:0000256" key="1">
    <source>
        <dbReference type="ARBA" id="ARBA00010690"/>
    </source>
</evidence>
<name>A0ABS1D5I9_9PROT</name>
<evidence type="ECO:0008006" key="6">
    <source>
        <dbReference type="Google" id="ProtNLM"/>
    </source>
</evidence>
<gene>
    <name evidence="4" type="ORF">CKO45_26460</name>
</gene>
<accession>A0ABS1D5I9</accession>
<feature type="transmembrane region" description="Helical" evidence="3">
    <location>
        <begin position="185"/>
        <end position="208"/>
    </location>
</feature>
<dbReference type="SUPFAM" id="SSF160544">
    <property type="entry name" value="EscU C-terminal domain-like"/>
    <property type="match status" value="1"/>
</dbReference>